<evidence type="ECO:0000259" key="7">
    <source>
        <dbReference type="Pfam" id="PF05199"/>
    </source>
</evidence>
<reference evidence="8 9" key="1">
    <citation type="submission" date="2021-05" db="EMBL/GenBank/DDBJ databases">
        <title>Petroleum and Energy Research Collection (APPE): ex situ preservation of microbial diversity associated with the oil industry and exploitation of its biotechnological potential.</title>
        <authorList>
            <person name="Paixao C.T.M."/>
            <person name="Gomes M.B."/>
            <person name="Oliveira V.M."/>
        </authorList>
    </citation>
    <scope>NUCLEOTIDE SEQUENCE [LARGE SCALE GENOMIC DNA]</scope>
    <source>
        <strain evidence="8 9">LIT2</strain>
    </source>
</reference>
<dbReference type="PANTHER" id="PTHR42784:SF1">
    <property type="entry name" value="PYRANOSE 2-OXIDASE"/>
    <property type="match status" value="1"/>
</dbReference>
<comment type="cofactor">
    <cofactor evidence="1">
        <name>FAD</name>
        <dbReference type="ChEBI" id="CHEBI:57692"/>
    </cofactor>
</comment>
<dbReference type="SUPFAM" id="SSF51905">
    <property type="entry name" value="FAD/NAD(P)-binding domain"/>
    <property type="match status" value="1"/>
</dbReference>
<comment type="similarity">
    <text evidence="2">Belongs to the GMC oxidoreductase family.</text>
</comment>
<dbReference type="EMBL" id="JAGXFD010000001">
    <property type="protein sequence ID" value="MBZ9567484.1"/>
    <property type="molecule type" value="Genomic_DNA"/>
</dbReference>
<name>A0ABS7WXY0_9GAMM</name>
<evidence type="ECO:0000256" key="5">
    <source>
        <dbReference type="ARBA" id="ARBA00023002"/>
    </source>
</evidence>
<evidence type="ECO:0000259" key="6">
    <source>
        <dbReference type="Pfam" id="PF01266"/>
    </source>
</evidence>
<keyword evidence="4" id="KW-0274">FAD</keyword>
<evidence type="ECO:0000313" key="9">
    <source>
        <dbReference type="Proteomes" id="UP001319883"/>
    </source>
</evidence>
<organism evidence="8 9">
    <name type="scientific">Modicisalibacter tunisiensis</name>
    <dbReference type="NCBI Taxonomy" id="390637"/>
    <lineage>
        <taxon>Bacteria</taxon>
        <taxon>Pseudomonadati</taxon>
        <taxon>Pseudomonadota</taxon>
        <taxon>Gammaproteobacteria</taxon>
        <taxon>Oceanospirillales</taxon>
        <taxon>Halomonadaceae</taxon>
        <taxon>Modicisalibacter</taxon>
    </lineage>
</organism>
<gene>
    <name evidence="8" type="ORF">KGQ91_07290</name>
</gene>
<sequence length="478" mass="52593">MHIDLASYAARDPLADVCIIGSGAAGLTLATRLARRGRHVLLCEGGDQVFTERSQALYRGESVGDPYIPLDAARLRFFGGSTNHWGGMCRPLDAYDFTAKPADPRTAWPIDRDDLAPAYPAAADILEVSPIPPDTAIPGLALKRVHFSIGPATRLKDKYADEVARSPHLHYSRNTNLFGLETRDGRITGAVVRNYTGGTYRLRARYVVLACGGIENSRLLLWCNRQSGGRVIRQPATLGRYWMDHPHATLGRALVFAPAALGLDASQSVFLAPIPAMLATRGVLNCGLRLHRMSPEDGEALATHLALIAPRLGERLRRQPPGSRCGVVLRAAWEQQPHPESRVELDDDDRDALGMPRSRLVWRKTALDHHTVRECVLTLNDYLRRRDIGRVQLEPWLADDTLQFPEDGELAGRHHMGGTRMADTPEHGIVDRDCRVFGQDNLYIGGSSVFPSSGHANPTLTLVQLAVRLADHLDARLG</sequence>
<keyword evidence="9" id="KW-1185">Reference proteome</keyword>
<feature type="domain" description="FAD dependent oxidoreductase" evidence="6">
    <location>
        <begin position="16"/>
        <end position="56"/>
    </location>
</feature>
<evidence type="ECO:0000256" key="2">
    <source>
        <dbReference type="ARBA" id="ARBA00010790"/>
    </source>
</evidence>
<dbReference type="PRINTS" id="PR00420">
    <property type="entry name" value="RNGMNOXGNASE"/>
</dbReference>
<dbReference type="InterPro" id="IPR007867">
    <property type="entry name" value="GMC_OxRtase_C"/>
</dbReference>
<dbReference type="RefSeq" id="WP_224415683.1">
    <property type="nucleotide sequence ID" value="NZ_JAGXFC010000001.1"/>
</dbReference>
<proteinExistence type="inferred from homology"/>
<evidence type="ECO:0000313" key="8">
    <source>
        <dbReference type="EMBL" id="MBZ9567484.1"/>
    </source>
</evidence>
<comment type="caution">
    <text evidence="8">The sequence shown here is derived from an EMBL/GenBank/DDBJ whole genome shotgun (WGS) entry which is preliminary data.</text>
</comment>
<protein>
    <submittedName>
        <fullName evidence="8">GMC family oxidoreductase</fullName>
    </submittedName>
</protein>
<evidence type="ECO:0000256" key="4">
    <source>
        <dbReference type="ARBA" id="ARBA00022827"/>
    </source>
</evidence>
<dbReference type="Gene3D" id="3.50.50.60">
    <property type="entry name" value="FAD/NAD(P)-binding domain"/>
    <property type="match status" value="2"/>
</dbReference>
<keyword evidence="3" id="KW-0285">Flavoprotein</keyword>
<dbReference type="Pfam" id="PF01266">
    <property type="entry name" value="DAO"/>
    <property type="match status" value="1"/>
</dbReference>
<dbReference type="Proteomes" id="UP001319883">
    <property type="component" value="Unassembled WGS sequence"/>
</dbReference>
<dbReference type="InterPro" id="IPR051473">
    <property type="entry name" value="P2Ox-like"/>
</dbReference>
<keyword evidence="5" id="KW-0560">Oxidoreductase</keyword>
<evidence type="ECO:0000256" key="3">
    <source>
        <dbReference type="ARBA" id="ARBA00022630"/>
    </source>
</evidence>
<dbReference type="InterPro" id="IPR036188">
    <property type="entry name" value="FAD/NAD-bd_sf"/>
</dbReference>
<dbReference type="PANTHER" id="PTHR42784">
    <property type="entry name" value="PYRANOSE 2-OXIDASE"/>
    <property type="match status" value="1"/>
</dbReference>
<evidence type="ECO:0000256" key="1">
    <source>
        <dbReference type="ARBA" id="ARBA00001974"/>
    </source>
</evidence>
<dbReference type="InterPro" id="IPR006076">
    <property type="entry name" value="FAD-dep_OxRdtase"/>
</dbReference>
<accession>A0ABS7WXY0</accession>
<feature type="domain" description="Glucose-methanol-choline oxidoreductase C-terminal" evidence="7">
    <location>
        <begin position="337"/>
        <end position="466"/>
    </location>
</feature>
<dbReference type="Pfam" id="PF05199">
    <property type="entry name" value="GMC_oxred_C"/>
    <property type="match status" value="1"/>
</dbReference>